<name>A0A1J3IKX0_NOCCA</name>
<evidence type="ECO:0000313" key="2">
    <source>
        <dbReference type="EMBL" id="JAU81015.1"/>
    </source>
</evidence>
<protein>
    <submittedName>
        <fullName evidence="2">Toll/interleukin-1 receptor-like protein</fullName>
    </submittedName>
</protein>
<sequence length="152" mass="17301">MEREMTREAECVLVFSCHDKFDVDETNFTEAILKELHERELTPLNYNLSGRENLDVDMLYRSTVGIVVVSNCLAHSGQSLDHLVTVMEYWKAKDLVIIPVYLKVTPSDIVLRGLLEVGFPEFQSSIQADRVQKCKAVLSELASMDGYQWTKG</sequence>
<dbReference type="EMBL" id="GEVM01024923">
    <property type="protein sequence ID" value="JAU81015.1"/>
    <property type="molecule type" value="Transcribed_RNA"/>
</dbReference>
<dbReference type="AlphaFoldDB" id="A0A1J3IKX0"/>
<accession>A0A1J3IKX0</accession>
<dbReference type="GO" id="GO:0007165">
    <property type="term" value="P:signal transduction"/>
    <property type="evidence" value="ECO:0007669"/>
    <property type="project" value="InterPro"/>
</dbReference>
<keyword evidence="2" id="KW-0675">Receptor</keyword>
<organism evidence="2">
    <name type="scientific">Noccaea caerulescens</name>
    <name type="common">Alpine penny-cress</name>
    <name type="synonym">Thlaspi caerulescens</name>
    <dbReference type="NCBI Taxonomy" id="107243"/>
    <lineage>
        <taxon>Eukaryota</taxon>
        <taxon>Viridiplantae</taxon>
        <taxon>Streptophyta</taxon>
        <taxon>Embryophyta</taxon>
        <taxon>Tracheophyta</taxon>
        <taxon>Spermatophyta</taxon>
        <taxon>Magnoliopsida</taxon>
        <taxon>eudicotyledons</taxon>
        <taxon>Gunneridae</taxon>
        <taxon>Pentapetalae</taxon>
        <taxon>rosids</taxon>
        <taxon>malvids</taxon>
        <taxon>Brassicales</taxon>
        <taxon>Brassicaceae</taxon>
        <taxon>Coluteocarpeae</taxon>
        <taxon>Noccaea</taxon>
    </lineage>
</organism>
<dbReference type="SUPFAM" id="SSF52200">
    <property type="entry name" value="Toll/Interleukin receptor TIR domain"/>
    <property type="match status" value="1"/>
</dbReference>
<evidence type="ECO:0000259" key="1">
    <source>
        <dbReference type="PROSITE" id="PS50104"/>
    </source>
</evidence>
<reference evidence="2" key="1">
    <citation type="submission" date="2016-07" db="EMBL/GenBank/DDBJ databases">
        <title>De novo transcriptome assembly of four accessions of the metal hyperaccumulator plant Noccaea caerulescens.</title>
        <authorList>
            <person name="Blande D."/>
            <person name="Halimaa P."/>
            <person name="Tervahauta A.I."/>
            <person name="Aarts M.G."/>
            <person name="Karenlampi S.O."/>
        </authorList>
    </citation>
    <scope>NUCLEOTIDE SEQUENCE</scope>
</reference>
<feature type="domain" description="TIR" evidence="1">
    <location>
        <begin position="7"/>
        <end position="152"/>
    </location>
</feature>
<gene>
    <name evidence="2" type="ORF">MP_TR4899_c1_g1_i1_g.13070</name>
</gene>
<dbReference type="PROSITE" id="PS50104">
    <property type="entry name" value="TIR"/>
    <property type="match status" value="1"/>
</dbReference>
<proteinExistence type="predicted"/>
<dbReference type="InterPro" id="IPR000157">
    <property type="entry name" value="TIR_dom"/>
</dbReference>
<dbReference type="InterPro" id="IPR035897">
    <property type="entry name" value="Toll_tir_struct_dom_sf"/>
</dbReference>
<dbReference type="Gene3D" id="3.40.50.10140">
    <property type="entry name" value="Toll/interleukin-1 receptor homology (TIR) domain"/>
    <property type="match status" value="1"/>
</dbReference>
<dbReference type="Pfam" id="PF01582">
    <property type="entry name" value="TIR"/>
    <property type="match status" value="1"/>
</dbReference>